<dbReference type="Pfam" id="PF00528">
    <property type="entry name" value="BPD_transp_1"/>
    <property type="match status" value="1"/>
</dbReference>
<feature type="transmembrane region" description="Helical" evidence="7">
    <location>
        <begin position="242"/>
        <end position="260"/>
    </location>
</feature>
<evidence type="ECO:0000256" key="6">
    <source>
        <dbReference type="ARBA" id="ARBA00023136"/>
    </source>
</evidence>
<keyword evidence="2 7" id="KW-0813">Transport</keyword>
<reference evidence="9 10" key="1">
    <citation type="submission" date="2024-04" db="EMBL/GenBank/DDBJ databases">
        <title>A novel species isolated from cricket.</title>
        <authorList>
            <person name="Wang H.-C."/>
        </authorList>
    </citation>
    <scope>NUCLEOTIDE SEQUENCE [LARGE SCALE GENOMIC DNA]</scope>
    <source>
        <strain evidence="9 10">WL0021</strain>
    </source>
</reference>
<accession>A0ABV0BI48</accession>
<comment type="caution">
    <text evidence="9">The sequence shown here is derived from an EMBL/GenBank/DDBJ whole genome shotgun (WGS) entry which is preliminary data.</text>
</comment>
<keyword evidence="5 7" id="KW-1133">Transmembrane helix</keyword>
<feature type="transmembrane region" description="Helical" evidence="7">
    <location>
        <begin position="84"/>
        <end position="106"/>
    </location>
</feature>
<keyword evidence="3" id="KW-1003">Cell membrane</keyword>
<proteinExistence type="inferred from homology"/>
<sequence length="276" mass="30434">MFQTSSFKALSSIKGAIVPVIVLVLWQGLSSFGFVKPTILPSPIAVVLRWFEYLLPHASYDPAQGSWLTWAFSGELPHDAWASLYRVIVGFAIGGVLALPLGLWMGASKLANDLMNPLIQFLRPIPPIAYIPLAMLWFGLGNPPAFFLISIGAFFPILINTIAGVRNVDSIYIRAAQNLGANQMTMFRRVVLPAATPYILTGMRVGMGTAFICVIVAEMIAVNSGVGYRILEAREYMWSDKVIAGMITIGFLGLMIDLFMDRLNRRLLRWHRGIGS</sequence>
<keyword evidence="10" id="KW-1185">Reference proteome</keyword>
<dbReference type="InterPro" id="IPR035906">
    <property type="entry name" value="MetI-like_sf"/>
</dbReference>
<dbReference type="Proteomes" id="UP001418637">
    <property type="component" value="Unassembled WGS sequence"/>
</dbReference>
<dbReference type="EMBL" id="JBBYXI010000001">
    <property type="protein sequence ID" value="MEN3929796.1"/>
    <property type="molecule type" value="Genomic_DNA"/>
</dbReference>
<dbReference type="PANTHER" id="PTHR30151">
    <property type="entry name" value="ALKANE SULFONATE ABC TRANSPORTER-RELATED, MEMBRANE SUBUNIT"/>
    <property type="match status" value="1"/>
</dbReference>
<evidence type="ECO:0000259" key="8">
    <source>
        <dbReference type="PROSITE" id="PS50928"/>
    </source>
</evidence>
<organism evidence="9 10">
    <name type="scientific">Hohaiivirga grylli</name>
    <dbReference type="NCBI Taxonomy" id="3133970"/>
    <lineage>
        <taxon>Bacteria</taxon>
        <taxon>Pseudomonadati</taxon>
        <taxon>Pseudomonadota</taxon>
        <taxon>Alphaproteobacteria</taxon>
        <taxon>Hyphomicrobiales</taxon>
        <taxon>Methylobacteriaceae</taxon>
        <taxon>Hohaiivirga</taxon>
    </lineage>
</organism>
<dbReference type="CDD" id="cd06261">
    <property type="entry name" value="TM_PBP2"/>
    <property type="match status" value="1"/>
</dbReference>
<feature type="transmembrane region" description="Helical" evidence="7">
    <location>
        <begin position="118"/>
        <end position="139"/>
    </location>
</feature>
<evidence type="ECO:0000256" key="5">
    <source>
        <dbReference type="ARBA" id="ARBA00022989"/>
    </source>
</evidence>
<keyword evidence="6 7" id="KW-0472">Membrane</keyword>
<evidence type="ECO:0000256" key="2">
    <source>
        <dbReference type="ARBA" id="ARBA00022448"/>
    </source>
</evidence>
<comment type="subcellular location">
    <subcellularLocation>
        <location evidence="1 7">Cell membrane</location>
        <topology evidence="1 7">Multi-pass membrane protein</topology>
    </subcellularLocation>
</comment>
<evidence type="ECO:0000256" key="7">
    <source>
        <dbReference type="RuleBase" id="RU363032"/>
    </source>
</evidence>
<dbReference type="InterPro" id="IPR000515">
    <property type="entry name" value="MetI-like"/>
</dbReference>
<name>A0ABV0BI48_9HYPH</name>
<comment type="similarity">
    <text evidence="7">Belongs to the binding-protein-dependent transport system permease family.</text>
</comment>
<evidence type="ECO:0000313" key="9">
    <source>
        <dbReference type="EMBL" id="MEN3929796.1"/>
    </source>
</evidence>
<feature type="domain" description="ABC transmembrane type-1" evidence="8">
    <location>
        <begin position="80"/>
        <end position="260"/>
    </location>
</feature>
<evidence type="ECO:0000256" key="1">
    <source>
        <dbReference type="ARBA" id="ARBA00004651"/>
    </source>
</evidence>
<keyword evidence="4 7" id="KW-0812">Transmembrane</keyword>
<gene>
    <name evidence="9" type="ORF">WJT86_01815</name>
</gene>
<dbReference type="Gene3D" id="1.10.3720.10">
    <property type="entry name" value="MetI-like"/>
    <property type="match status" value="1"/>
</dbReference>
<feature type="transmembrane region" description="Helical" evidence="7">
    <location>
        <begin position="145"/>
        <end position="165"/>
    </location>
</feature>
<evidence type="ECO:0000313" key="10">
    <source>
        <dbReference type="Proteomes" id="UP001418637"/>
    </source>
</evidence>
<dbReference type="PANTHER" id="PTHR30151:SF38">
    <property type="entry name" value="ALIPHATIC SULFONATES TRANSPORT PERMEASE PROTEIN SSUC-RELATED"/>
    <property type="match status" value="1"/>
</dbReference>
<dbReference type="RefSeq" id="WP_346335780.1">
    <property type="nucleotide sequence ID" value="NZ_JBBYXI010000001.1"/>
</dbReference>
<evidence type="ECO:0000256" key="4">
    <source>
        <dbReference type="ARBA" id="ARBA00022692"/>
    </source>
</evidence>
<dbReference type="SUPFAM" id="SSF161098">
    <property type="entry name" value="MetI-like"/>
    <property type="match status" value="1"/>
</dbReference>
<evidence type="ECO:0000256" key="3">
    <source>
        <dbReference type="ARBA" id="ARBA00022475"/>
    </source>
</evidence>
<feature type="transmembrane region" description="Helical" evidence="7">
    <location>
        <begin position="12"/>
        <end position="35"/>
    </location>
</feature>
<feature type="transmembrane region" description="Helical" evidence="7">
    <location>
        <begin position="198"/>
        <end position="222"/>
    </location>
</feature>
<protein>
    <submittedName>
        <fullName evidence="9">ABC transporter permease</fullName>
    </submittedName>
</protein>
<dbReference type="PROSITE" id="PS50928">
    <property type="entry name" value="ABC_TM1"/>
    <property type="match status" value="1"/>
</dbReference>